<evidence type="ECO:0000313" key="1">
    <source>
        <dbReference type="EMBL" id="KAJ1081432.1"/>
    </source>
</evidence>
<protein>
    <submittedName>
        <fullName evidence="1">Uncharacterized protein</fullName>
    </submittedName>
</protein>
<accession>A0AAV7KQN9</accession>
<gene>
    <name evidence="1" type="ORF">NDU88_001614</name>
</gene>
<evidence type="ECO:0000313" key="2">
    <source>
        <dbReference type="Proteomes" id="UP001066276"/>
    </source>
</evidence>
<reference evidence="1" key="1">
    <citation type="journal article" date="2022" name="bioRxiv">
        <title>Sequencing and chromosome-scale assembly of the giantPleurodeles waltlgenome.</title>
        <authorList>
            <person name="Brown T."/>
            <person name="Elewa A."/>
            <person name="Iarovenko S."/>
            <person name="Subramanian E."/>
            <person name="Araus A.J."/>
            <person name="Petzold A."/>
            <person name="Susuki M."/>
            <person name="Suzuki K.-i.T."/>
            <person name="Hayashi T."/>
            <person name="Toyoda A."/>
            <person name="Oliveira C."/>
            <person name="Osipova E."/>
            <person name="Leigh N.D."/>
            <person name="Simon A."/>
            <person name="Yun M.H."/>
        </authorList>
    </citation>
    <scope>NUCLEOTIDE SEQUENCE</scope>
    <source>
        <strain evidence="1">20211129_DDA</strain>
        <tissue evidence="1">Liver</tissue>
    </source>
</reference>
<keyword evidence="2" id="KW-1185">Reference proteome</keyword>
<dbReference type="EMBL" id="JANPWB010000016">
    <property type="protein sequence ID" value="KAJ1081432.1"/>
    <property type="molecule type" value="Genomic_DNA"/>
</dbReference>
<name>A0AAV7KQN9_PLEWA</name>
<comment type="caution">
    <text evidence="1">The sequence shown here is derived from an EMBL/GenBank/DDBJ whole genome shotgun (WGS) entry which is preliminary data.</text>
</comment>
<dbReference type="Proteomes" id="UP001066276">
    <property type="component" value="Chromosome 12"/>
</dbReference>
<proteinExistence type="predicted"/>
<dbReference type="AlphaFoldDB" id="A0AAV7KQN9"/>
<organism evidence="1 2">
    <name type="scientific">Pleurodeles waltl</name>
    <name type="common">Iberian ribbed newt</name>
    <dbReference type="NCBI Taxonomy" id="8319"/>
    <lineage>
        <taxon>Eukaryota</taxon>
        <taxon>Metazoa</taxon>
        <taxon>Chordata</taxon>
        <taxon>Craniata</taxon>
        <taxon>Vertebrata</taxon>
        <taxon>Euteleostomi</taxon>
        <taxon>Amphibia</taxon>
        <taxon>Batrachia</taxon>
        <taxon>Caudata</taxon>
        <taxon>Salamandroidea</taxon>
        <taxon>Salamandridae</taxon>
        <taxon>Pleurodelinae</taxon>
        <taxon>Pleurodeles</taxon>
    </lineage>
</organism>
<sequence length="192" mass="21014">MRQHRMGSLIPAIRARVISVSASACKARITGTARVIYTSDEGSLPTLLLLPQYLHWAHCVLSICLQRLRPSSCVEAEALHLLPVFASSCIQLKLPPSATKEPSRLFVAPPDQDDATTPIDGAAEGYAQSVALRAWPKALTLQELLEARDDDTVLCKVKSALSGELWEGLLTDAANWAKSKRGQLVKTQRFRN</sequence>